<dbReference type="AlphaFoldDB" id="A0A2P2N6K4"/>
<organism evidence="1">
    <name type="scientific">Rhizophora mucronata</name>
    <name type="common">Asiatic mangrove</name>
    <dbReference type="NCBI Taxonomy" id="61149"/>
    <lineage>
        <taxon>Eukaryota</taxon>
        <taxon>Viridiplantae</taxon>
        <taxon>Streptophyta</taxon>
        <taxon>Embryophyta</taxon>
        <taxon>Tracheophyta</taxon>
        <taxon>Spermatophyta</taxon>
        <taxon>Magnoliopsida</taxon>
        <taxon>eudicotyledons</taxon>
        <taxon>Gunneridae</taxon>
        <taxon>Pentapetalae</taxon>
        <taxon>rosids</taxon>
        <taxon>fabids</taxon>
        <taxon>Malpighiales</taxon>
        <taxon>Rhizophoraceae</taxon>
        <taxon>Rhizophora</taxon>
    </lineage>
</organism>
<proteinExistence type="predicted"/>
<accession>A0A2P2N6K4</accession>
<sequence>MPTYVCPPFDKCLYMTHPTICSHYNSQAAKFTPPTDFGGNIYRKGSVSCPSLTICRRRLQAMIRQ</sequence>
<evidence type="ECO:0000313" key="1">
    <source>
        <dbReference type="EMBL" id="MBX38121.1"/>
    </source>
</evidence>
<name>A0A2P2N6K4_RHIMU</name>
<dbReference type="EMBL" id="GGEC01057637">
    <property type="protein sequence ID" value="MBX38121.1"/>
    <property type="molecule type" value="Transcribed_RNA"/>
</dbReference>
<protein>
    <submittedName>
        <fullName evidence="1">Uncharacterized protein</fullName>
    </submittedName>
</protein>
<reference evidence="1" key="1">
    <citation type="submission" date="2018-02" db="EMBL/GenBank/DDBJ databases">
        <title>Rhizophora mucronata_Transcriptome.</title>
        <authorList>
            <person name="Meera S.P."/>
            <person name="Sreeshan A."/>
            <person name="Augustine A."/>
        </authorList>
    </citation>
    <scope>NUCLEOTIDE SEQUENCE</scope>
    <source>
        <tissue evidence="1">Leaf</tissue>
    </source>
</reference>